<name>A0A166H2M9_9AGAM</name>
<gene>
    <name evidence="1" type="ORF">FIBSPDRAFT_591441</name>
</gene>
<accession>A0A166H2M9</accession>
<evidence type="ECO:0000313" key="1">
    <source>
        <dbReference type="EMBL" id="KZP18417.1"/>
    </source>
</evidence>
<protein>
    <submittedName>
        <fullName evidence="1">Uncharacterized protein</fullName>
    </submittedName>
</protein>
<dbReference type="AlphaFoldDB" id="A0A166H2M9"/>
<dbReference type="Proteomes" id="UP000076532">
    <property type="component" value="Unassembled WGS sequence"/>
</dbReference>
<sequence length="176" mass="19382">MDLSFAAKAVRWSGTTNSSTTRVSNPRTRVKGAWCTWGMTRERVLGLGDVFGVFGRLEALGIDMRQSTPARGLRVWIAGGHKRQRGRCQRGGVRSSFGMGSIETGGARDAHEGGQFVCHTCHSRLSIRVDRASEIGFATVLPVGSVLKSIRRKRQAIRHTIALMKNLVSVTWIILY</sequence>
<organism evidence="1 2">
    <name type="scientific">Athelia psychrophila</name>
    <dbReference type="NCBI Taxonomy" id="1759441"/>
    <lineage>
        <taxon>Eukaryota</taxon>
        <taxon>Fungi</taxon>
        <taxon>Dikarya</taxon>
        <taxon>Basidiomycota</taxon>
        <taxon>Agaricomycotina</taxon>
        <taxon>Agaricomycetes</taxon>
        <taxon>Agaricomycetidae</taxon>
        <taxon>Atheliales</taxon>
        <taxon>Atheliaceae</taxon>
        <taxon>Athelia</taxon>
    </lineage>
</organism>
<proteinExistence type="predicted"/>
<keyword evidence="2" id="KW-1185">Reference proteome</keyword>
<evidence type="ECO:0000313" key="2">
    <source>
        <dbReference type="Proteomes" id="UP000076532"/>
    </source>
</evidence>
<reference evidence="1 2" key="1">
    <citation type="journal article" date="2016" name="Mol. Biol. Evol.">
        <title>Comparative Genomics of Early-Diverging Mushroom-Forming Fungi Provides Insights into the Origins of Lignocellulose Decay Capabilities.</title>
        <authorList>
            <person name="Nagy L.G."/>
            <person name="Riley R."/>
            <person name="Tritt A."/>
            <person name="Adam C."/>
            <person name="Daum C."/>
            <person name="Floudas D."/>
            <person name="Sun H."/>
            <person name="Yadav J.S."/>
            <person name="Pangilinan J."/>
            <person name="Larsson K.H."/>
            <person name="Matsuura K."/>
            <person name="Barry K."/>
            <person name="Labutti K."/>
            <person name="Kuo R."/>
            <person name="Ohm R.A."/>
            <person name="Bhattacharya S.S."/>
            <person name="Shirouzu T."/>
            <person name="Yoshinaga Y."/>
            <person name="Martin F.M."/>
            <person name="Grigoriev I.V."/>
            <person name="Hibbett D.S."/>
        </authorList>
    </citation>
    <scope>NUCLEOTIDE SEQUENCE [LARGE SCALE GENOMIC DNA]</scope>
    <source>
        <strain evidence="1 2">CBS 109695</strain>
    </source>
</reference>
<dbReference type="EMBL" id="KV417572">
    <property type="protein sequence ID" value="KZP18417.1"/>
    <property type="molecule type" value="Genomic_DNA"/>
</dbReference>